<dbReference type="SUPFAM" id="SSF103657">
    <property type="entry name" value="BAR/IMD domain-like"/>
    <property type="match status" value="1"/>
</dbReference>
<dbReference type="InterPro" id="IPR027267">
    <property type="entry name" value="AH/BAR_dom_sf"/>
</dbReference>
<dbReference type="Pfam" id="PF03114">
    <property type="entry name" value="BAR"/>
    <property type="match status" value="1"/>
</dbReference>
<feature type="domain" description="BAR" evidence="1">
    <location>
        <begin position="2"/>
        <end position="224"/>
    </location>
</feature>
<organism evidence="2 3">
    <name type="scientific">Haemonchus contortus</name>
    <name type="common">Barber pole worm</name>
    <dbReference type="NCBI Taxonomy" id="6289"/>
    <lineage>
        <taxon>Eukaryota</taxon>
        <taxon>Metazoa</taxon>
        <taxon>Ecdysozoa</taxon>
        <taxon>Nematoda</taxon>
        <taxon>Chromadorea</taxon>
        <taxon>Rhabditida</taxon>
        <taxon>Rhabditina</taxon>
        <taxon>Rhabditomorpha</taxon>
        <taxon>Strongyloidea</taxon>
        <taxon>Trichostrongylidae</taxon>
        <taxon>Haemonchus</taxon>
    </lineage>
</organism>
<dbReference type="WBParaSite" id="HCON_00061110-00001">
    <property type="protein sequence ID" value="HCON_00061110-00001"/>
    <property type="gene ID" value="HCON_00061110"/>
</dbReference>
<evidence type="ECO:0000313" key="3">
    <source>
        <dbReference type="WBParaSite" id="HCON_00061110-00001"/>
    </source>
</evidence>
<dbReference type="AlphaFoldDB" id="A0A7I4Y7C5"/>
<dbReference type="Gene3D" id="1.20.1270.60">
    <property type="entry name" value="Arfaptin homology (AH) domain/BAR domain"/>
    <property type="match status" value="1"/>
</dbReference>
<sequence length="228" mass="26108">MNKIYLKAAGKIGIVEETKLEPAFEQGIKKVETYRLAVDCVLDGLEAIMQPNHKIVETGAIVAPPGQNPHELMATACTKMKRFLGNNEQARIEIVINSMNKMGEAERSSQTKGRAAIRRLRRFVTVDNQQMKEDMDKMKEWLVTMDAARHEVKNTKTKEELEEKGMFYHKSVKAFNDQASKIQVVIDELPMTIFTNQREIVKFFAQREKFHTSASDIMKDALKHLPKK</sequence>
<dbReference type="OMA" id="ATACTKM"/>
<name>A0A7I4Y7C5_HAECO</name>
<accession>A0A7I4Y7C5</accession>
<keyword evidence="2" id="KW-1185">Reference proteome</keyword>
<proteinExistence type="predicted"/>
<dbReference type="OrthoDB" id="5793263at2759"/>
<reference evidence="3" key="1">
    <citation type="submission" date="2020-12" db="UniProtKB">
        <authorList>
            <consortium name="WormBaseParasite"/>
        </authorList>
    </citation>
    <scope>IDENTIFICATION</scope>
    <source>
        <strain evidence="3">MHco3</strain>
    </source>
</reference>
<protein>
    <submittedName>
        <fullName evidence="3">BAR domain-containing protein</fullName>
    </submittedName>
</protein>
<dbReference type="GO" id="GO:0005737">
    <property type="term" value="C:cytoplasm"/>
    <property type="evidence" value="ECO:0007669"/>
    <property type="project" value="InterPro"/>
</dbReference>
<evidence type="ECO:0000259" key="1">
    <source>
        <dbReference type="Pfam" id="PF03114"/>
    </source>
</evidence>
<dbReference type="InterPro" id="IPR004148">
    <property type="entry name" value="BAR_dom"/>
</dbReference>
<evidence type="ECO:0000313" key="2">
    <source>
        <dbReference type="Proteomes" id="UP000025227"/>
    </source>
</evidence>
<dbReference type="Proteomes" id="UP000025227">
    <property type="component" value="Unplaced"/>
</dbReference>